<accession>A0A401RVE6</accession>
<evidence type="ECO:0000313" key="1">
    <source>
        <dbReference type="EMBL" id="GCC22093.1"/>
    </source>
</evidence>
<comment type="caution">
    <text evidence="1">The sequence shown here is derived from an EMBL/GenBank/DDBJ whole genome shotgun (WGS) entry which is preliminary data.</text>
</comment>
<name>A0A401RVE6_CHIPU</name>
<gene>
    <name evidence="1" type="ORF">chiPu_0000478</name>
</gene>
<sequence>MFCKGKDQAGHKSVQNVASAGVKLCKLKSRNYSQTYSPIGHMITTRRLPSDKPVHISLSLDDLTGEIAVHIT</sequence>
<proteinExistence type="predicted"/>
<reference evidence="1 2" key="1">
    <citation type="journal article" date="2018" name="Nat. Ecol. Evol.">
        <title>Shark genomes provide insights into elasmobranch evolution and the origin of vertebrates.</title>
        <authorList>
            <person name="Hara Y"/>
            <person name="Yamaguchi K"/>
            <person name="Onimaru K"/>
            <person name="Kadota M"/>
            <person name="Koyanagi M"/>
            <person name="Keeley SD"/>
            <person name="Tatsumi K"/>
            <person name="Tanaka K"/>
            <person name="Motone F"/>
            <person name="Kageyama Y"/>
            <person name="Nozu R"/>
            <person name="Adachi N"/>
            <person name="Nishimura O"/>
            <person name="Nakagawa R"/>
            <person name="Tanegashima C"/>
            <person name="Kiyatake I"/>
            <person name="Matsumoto R"/>
            <person name="Murakumo K"/>
            <person name="Nishida K"/>
            <person name="Terakita A"/>
            <person name="Kuratani S"/>
            <person name="Sato K"/>
            <person name="Hyodo S Kuraku.S."/>
        </authorList>
    </citation>
    <scope>NUCLEOTIDE SEQUENCE [LARGE SCALE GENOMIC DNA]</scope>
</reference>
<organism evidence="1 2">
    <name type="scientific">Chiloscyllium punctatum</name>
    <name type="common">Brownbanded bambooshark</name>
    <name type="synonym">Hemiscyllium punctatum</name>
    <dbReference type="NCBI Taxonomy" id="137246"/>
    <lineage>
        <taxon>Eukaryota</taxon>
        <taxon>Metazoa</taxon>
        <taxon>Chordata</taxon>
        <taxon>Craniata</taxon>
        <taxon>Vertebrata</taxon>
        <taxon>Chondrichthyes</taxon>
        <taxon>Elasmobranchii</taxon>
        <taxon>Galeomorphii</taxon>
        <taxon>Galeoidea</taxon>
        <taxon>Orectolobiformes</taxon>
        <taxon>Hemiscylliidae</taxon>
        <taxon>Chiloscyllium</taxon>
    </lineage>
</organism>
<evidence type="ECO:0000313" key="2">
    <source>
        <dbReference type="Proteomes" id="UP000287033"/>
    </source>
</evidence>
<dbReference type="Proteomes" id="UP000287033">
    <property type="component" value="Unassembled WGS sequence"/>
</dbReference>
<dbReference type="STRING" id="137246.A0A401RVE6"/>
<dbReference type="EMBL" id="BEZZ01000006">
    <property type="protein sequence ID" value="GCC22093.1"/>
    <property type="molecule type" value="Genomic_DNA"/>
</dbReference>
<dbReference type="AlphaFoldDB" id="A0A401RVE6"/>
<dbReference type="OrthoDB" id="8866809at2759"/>
<protein>
    <submittedName>
        <fullName evidence="1">Uncharacterized protein</fullName>
    </submittedName>
</protein>
<keyword evidence="2" id="KW-1185">Reference proteome</keyword>